<reference evidence="1" key="2">
    <citation type="submission" date="2023-05" db="EMBL/GenBank/DDBJ databases">
        <authorList>
            <consortium name="Lawrence Berkeley National Laboratory"/>
            <person name="Steindorff A."/>
            <person name="Hensen N."/>
            <person name="Bonometti L."/>
            <person name="Westerberg I."/>
            <person name="Brannstrom I.O."/>
            <person name="Guillou S."/>
            <person name="Cros-Aarteil S."/>
            <person name="Calhoun S."/>
            <person name="Haridas S."/>
            <person name="Kuo A."/>
            <person name="Mondo S."/>
            <person name="Pangilinan J."/>
            <person name="Riley R."/>
            <person name="Labutti K."/>
            <person name="Andreopoulos B."/>
            <person name="Lipzen A."/>
            <person name="Chen C."/>
            <person name="Yanf M."/>
            <person name="Daum C."/>
            <person name="Ng V."/>
            <person name="Clum A."/>
            <person name="Ohm R."/>
            <person name="Martin F."/>
            <person name="Silar P."/>
            <person name="Natvig D."/>
            <person name="Lalanne C."/>
            <person name="Gautier V."/>
            <person name="Ament-Velasquez S.L."/>
            <person name="Kruys A."/>
            <person name="Hutchinson M.I."/>
            <person name="Powell A.J."/>
            <person name="Barry K."/>
            <person name="Miller A.N."/>
            <person name="Grigoriev I.V."/>
            <person name="Debuchy R."/>
            <person name="Gladieux P."/>
            <person name="Thoren M.H."/>
            <person name="Johannesson H."/>
        </authorList>
    </citation>
    <scope>NUCLEOTIDE SEQUENCE</scope>
    <source>
        <strain evidence="1">CBS 757.83</strain>
    </source>
</reference>
<dbReference type="Proteomes" id="UP001305647">
    <property type="component" value="Unassembled WGS sequence"/>
</dbReference>
<sequence>MGEGLCGAGLAVDRVVVCRVGPDVHRLASFCMFGRLMSGVLDLDAGCISCLDRVGKELSIPSCTLYPTCFIFSPHHLWHPVTSRFRRARADVSRGSSGVQHKTPSKTLGLILTAYRYPTPTSLNPLDARSYIQSIAGLIVKCIKRIQPRHEWETTGLNPYKSEFRFKESALS</sequence>
<accession>A0AAN6SXF4</accession>
<reference evidence="1" key="1">
    <citation type="journal article" date="2023" name="Mol. Phylogenet. Evol.">
        <title>Genome-scale phylogeny and comparative genomics of the fungal order Sordariales.</title>
        <authorList>
            <person name="Hensen N."/>
            <person name="Bonometti L."/>
            <person name="Westerberg I."/>
            <person name="Brannstrom I.O."/>
            <person name="Guillou S."/>
            <person name="Cros-Aarteil S."/>
            <person name="Calhoun S."/>
            <person name="Haridas S."/>
            <person name="Kuo A."/>
            <person name="Mondo S."/>
            <person name="Pangilinan J."/>
            <person name="Riley R."/>
            <person name="LaButti K."/>
            <person name="Andreopoulos B."/>
            <person name="Lipzen A."/>
            <person name="Chen C."/>
            <person name="Yan M."/>
            <person name="Daum C."/>
            <person name="Ng V."/>
            <person name="Clum A."/>
            <person name="Steindorff A."/>
            <person name="Ohm R.A."/>
            <person name="Martin F."/>
            <person name="Silar P."/>
            <person name="Natvig D.O."/>
            <person name="Lalanne C."/>
            <person name="Gautier V."/>
            <person name="Ament-Velasquez S.L."/>
            <person name="Kruys A."/>
            <person name="Hutchinson M.I."/>
            <person name="Powell A.J."/>
            <person name="Barry K."/>
            <person name="Miller A.N."/>
            <person name="Grigoriev I.V."/>
            <person name="Debuchy R."/>
            <person name="Gladieux P."/>
            <person name="Hiltunen Thoren M."/>
            <person name="Johannesson H."/>
        </authorList>
    </citation>
    <scope>NUCLEOTIDE SEQUENCE</scope>
    <source>
        <strain evidence="1">CBS 757.83</strain>
    </source>
</reference>
<dbReference type="EMBL" id="MU863717">
    <property type="protein sequence ID" value="KAK4096374.1"/>
    <property type="molecule type" value="Genomic_DNA"/>
</dbReference>
<protein>
    <submittedName>
        <fullName evidence="1">Uncharacterized protein</fullName>
    </submittedName>
</protein>
<comment type="caution">
    <text evidence="1">The sequence shown here is derived from an EMBL/GenBank/DDBJ whole genome shotgun (WGS) entry which is preliminary data.</text>
</comment>
<name>A0AAN6SXF4_9PEZI</name>
<evidence type="ECO:0000313" key="1">
    <source>
        <dbReference type="EMBL" id="KAK4096374.1"/>
    </source>
</evidence>
<organism evidence="1 2">
    <name type="scientific">Parathielavia hyrcaniae</name>
    <dbReference type="NCBI Taxonomy" id="113614"/>
    <lineage>
        <taxon>Eukaryota</taxon>
        <taxon>Fungi</taxon>
        <taxon>Dikarya</taxon>
        <taxon>Ascomycota</taxon>
        <taxon>Pezizomycotina</taxon>
        <taxon>Sordariomycetes</taxon>
        <taxon>Sordariomycetidae</taxon>
        <taxon>Sordariales</taxon>
        <taxon>Chaetomiaceae</taxon>
        <taxon>Parathielavia</taxon>
    </lineage>
</organism>
<gene>
    <name evidence="1" type="ORF">N658DRAFT_501637</name>
</gene>
<keyword evidence="2" id="KW-1185">Reference proteome</keyword>
<evidence type="ECO:0000313" key="2">
    <source>
        <dbReference type="Proteomes" id="UP001305647"/>
    </source>
</evidence>
<dbReference type="AlphaFoldDB" id="A0AAN6SXF4"/>
<proteinExistence type="predicted"/>